<protein>
    <submittedName>
        <fullName evidence="2">Immunity protein Imm5</fullName>
    </submittedName>
</protein>
<reference evidence="2 3" key="1">
    <citation type="submission" date="2015-03" db="EMBL/GenBank/DDBJ databases">
        <title>Comparative genomics of Pseudomonas insights into diversity of traits involved in vanlence and defense.</title>
        <authorList>
            <person name="Qin Y."/>
        </authorList>
    </citation>
    <scope>NUCLEOTIDE SEQUENCE [LARGE SCALE GENOMIC DNA]</scope>
    <source>
        <strain evidence="2 3">C8</strain>
    </source>
</reference>
<dbReference type="PATRIC" id="fig|294.132.peg.3561"/>
<gene>
    <name evidence="2" type="ORF">VC35_21805</name>
</gene>
<dbReference type="AlphaFoldDB" id="A0A0F4TF73"/>
<sequence>MNKKSEVLVKRLLVEVKNSPSGELILPLRKLLWNTITVDEPDEVKRLILTKLDYICVNHGAAIWSHKFGSSQNLITVLTVALDTVEGKLSEVKALSIRDDFYVEVVENQEYEPDEYPAMFVGHAAANTIATATADFVFDPSDDRDDRDLDPDAFEPSFLMASAFAGGLDDSGDSELRRRFWEWYLSSAINQVV</sequence>
<dbReference type="EMBL" id="LACC01000026">
    <property type="protein sequence ID" value="KJZ43073.1"/>
    <property type="molecule type" value="Genomic_DNA"/>
</dbReference>
<evidence type="ECO:0000259" key="1">
    <source>
        <dbReference type="Pfam" id="PF14423"/>
    </source>
</evidence>
<dbReference type="InterPro" id="IPR025675">
    <property type="entry name" value="Imm5"/>
</dbReference>
<dbReference type="Pfam" id="PF14423">
    <property type="entry name" value="Imm5"/>
    <property type="match status" value="1"/>
</dbReference>
<accession>A0A0F4TF73</accession>
<comment type="caution">
    <text evidence="2">The sequence shown here is derived from an EMBL/GenBank/DDBJ whole genome shotgun (WGS) entry which is preliminary data.</text>
</comment>
<dbReference type="RefSeq" id="WP_046042525.1">
    <property type="nucleotide sequence ID" value="NZ_LACC01000026.1"/>
</dbReference>
<evidence type="ECO:0000313" key="3">
    <source>
        <dbReference type="Proteomes" id="UP000033588"/>
    </source>
</evidence>
<organism evidence="2 3">
    <name type="scientific">Pseudomonas fluorescens</name>
    <dbReference type="NCBI Taxonomy" id="294"/>
    <lineage>
        <taxon>Bacteria</taxon>
        <taxon>Pseudomonadati</taxon>
        <taxon>Pseudomonadota</taxon>
        <taxon>Gammaproteobacteria</taxon>
        <taxon>Pseudomonadales</taxon>
        <taxon>Pseudomonadaceae</taxon>
        <taxon>Pseudomonas</taxon>
    </lineage>
</organism>
<proteinExistence type="predicted"/>
<evidence type="ECO:0000313" key="2">
    <source>
        <dbReference type="EMBL" id="KJZ43073.1"/>
    </source>
</evidence>
<feature type="domain" description="Immunity protein Imm5" evidence="1">
    <location>
        <begin position="10"/>
        <end position="190"/>
    </location>
</feature>
<name>A0A0F4TF73_PSEFL</name>
<dbReference type="OrthoDB" id="9129781at2"/>
<dbReference type="Proteomes" id="UP000033588">
    <property type="component" value="Unassembled WGS sequence"/>
</dbReference>